<dbReference type="PANTHER" id="PTHR46344:SF27">
    <property type="entry name" value="KELCH REPEAT SUPERFAMILY PROTEIN"/>
    <property type="match status" value="1"/>
</dbReference>
<dbReference type="Gene3D" id="2.130.10.80">
    <property type="entry name" value="Galactose oxidase/kelch, beta-propeller"/>
    <property type="match status" value="2"/>
</dbReference>
<dbReference type="InterPro" id="IPR006652">
    <property type="entry name" value="Kelch_1"/>
</dbReference>
<dbReference type="CDD" id="cd14948">
    <property type="entry name" value="BACON"/>
    <property type="match status" value="2"/>
</dbReference>
<dbReference type="InterPro" id="IPR024361">
    <property type="entry name" value="BACON"/>
</dbReference>
<dbReference type="SMART" id="SM00612">
    <property type="entry name" value="Kelch"/>
    <property type="match status" value="3"/>
</dbReference>
<dbReference type="Pfam" id="PF04151">
    <property type="entry name" value="PPC"/>
    <property type="match status" value="1"/>
</dbReference>
<evidence type="ECO:0000313" key="7">
    <source>
        <dbReference type="Proteomes" id="UP000192761"/>
    </source>
</evidence>
<dbReference type="OrthoDB" id="8673369at2"/>
<keyword evidence="3" id="KW-0732">Signal</keyword>
<dbReference type="Pfam" id="PF01344">
    <property type="entry name" value="Kelch_1"/>
    <property type="match status" value="2"/>
</dbReference>
<dbReference type="Gene3D" id="2.120.10.80">
    <property type="entry name" value="Kelch-type beta propeller"/>
    <property type="match status" value="1"/>
</dbReference>
<dbReference type="Pfam" id="PF13004">
    <property type="entry name" value="BACON"/>
    <property type="match status" value="1"/>
</dbReference>
<dbReference type="InterPro" id="IPR007280">
    <property type="entry name" value="Peptidase_C_arc/bac"/>
</dbReference>
<organism evidence="6 7">
    <name type="scientific">Andreprevotia lacus DSM 23236</name>
    <dbReference type="NCBI Taxonomy" id="1121001"/>
    <lineage>
        <taxon>Bacteria</taxon>
        <taxon>Pseudomonadati</taxon>
        <taxon>Pseudomonadota</taxon>
        <taxon>Betaproteobacteria</taxon>
        <taxon>Neisseriales</taxon>
        <taxon>Chitinibacteraceae</taxon>
        <taxon>Andreprevotia</taxon>
    </lineage>
</organism>
<keyword evidence="7" id="KW-1185">Reference proteome</keyword>
<dbReference type="Gene3D" id="2.60.120.380">
    <property type="match status" value="1"/>
</dbReference>
<keyword evidence="1" id="KW-0880">Kelch repeat</keyword>
<dbReference type="PANTHER" id="PTHR46344">
    <property type="entry name" value="OS02G0202900 PROTEIN"/>
    <property type="match status" value="1"/>
</dbReference>
<dbReference type="Proteomes" id="UP000192761">
    <property type="component" value="Unassembled WGS sequence"/>
</dbReference>
<evidence type="ECO:0000256" key="1">
    <source>
        <dbReference type="ARBA" id="ARBA00022441"/>
    </source>
</evidence>
<reference evidence="6 7" key="1">
    <citation type="submission" date="2017-04" db="EMBL/GenBank/DDBJ databases">
        <authorList>
            <person name="Afonso C.L."/>
            <person name="Miller P.J."/>
            <person name="Scott M.A."/>
            <person name="Spackman E."/>
            <person name="Goraichik I."/>
            <person name="Dimitrov K.M."/>
            <person name="Suarez D.L."/>
            <person name="Swayne D.E."/>
        </authorList>
    </citation>
    <scope>NUCLEOTIDE SEQUENCE [LARGE SCALE GENOMIC DNA]</scope>
    <source>
        <strain evidence="6 7">DSM 23236</strain>
    </source>
</reference>
<feature type="chain" id="PRO_5012054350" evidence="3">
    <location>
        <begin position="30"/>
        <end position="771"/>
    </location>
</feature>
<dbReference type="InterPro" id="IPR037293">
    <property type="entry name" value="Gal_Oxidase_central_sf"/>
</dbReference>
<feature type="signal peptide" evidence="3">
    <location>
        <begin position="1"/>
        <end position="29"/>
    </location>
</feature>
<dbReference type="SUPFAM" id="SSF50965">
    <property type="entry name" value="Galactose oxidase, central domain"/>
    <property type="match status" value="1"/>
</dbReference>
<dbReference type="SUPFAM" id="SSF89260">
    <property type="entry name" value="Collagen-binding domain"/>
    <property type="match status" value="1"/>
</dbReference>
<dbReference type="AlphaFoldDB" id="A0A1W1X8K6"/>
<feature type="domain" description="BACON" evidence="5">
    <location>
        <begin position="501"/>
        <end position="548"/>
    </location>
</feature>
<feature type="domain" description="Peptidase C-terminal archaeal/bacterial" evidence="4">
    <location>
        <begin position="681"/>
        <end position="754"/>
    </location>
</feature>
<dbReference type="RefSeq" id="WP_084089293.1">
    <property type="nucleotide sequence ID" value="NZ_FWXD01000004.1"/>
</dbReference>
<keyword evidence="2" id="KW-0677">Repeat</keyword>
<accession>A0A1W1X8K6</accession>
<dbReference type="Gene3D" id="2.60.40.10">
    <property type="entry name" value="Immunoglobulins"/>
    <property type="match status" value="2"/>
</dbReference>
<gene>
    <name evidence="6" type="ORF">SAMN02745857_00837</name>
</gene>
<protein>
    <submittedName>
        <fullName evidence="6">Kelch motif-containing protein</fullName>
    </submittedName>
</protein>
<evidence type="ECO:0000259" key="5">
    <source>
        <dbReference type="Pfam" id="PF13004"/>
    </source>
</evidence>
<proteinExistence type="predicted"/>
<dbReference type="InterPro" id="IPR015915">
    <property type="entry name" value="Kelch-typ_b-propeller"/>
</dbReference>
<dbReference type="InterPro" id="IPR013783">
    <property type="entry name" value="Ig-like_fold"/>
</dbReference>
<evidence type="ECO:0000313" key="6">
    <source>
        <dbReference type="EMBL" id="SMC20157.1"/>
    </source>
</evidence>
<dbReference type="STRING" id="1121001.SAMN02745857_00837"/>
<name>A0A1W1X8K6_9NEIS</name>
<evidence type="ECO:0000256" key="3">
    <source>
        <dbReference type="SAM" id="SignalP"/>
    </source>
</evidence>
<sequence>MQNCFQLSARAGVAGMLLAGLLAASGAQAAVSTGTMSVPRMFGQANKMADGRVMLTGGEAQPGTPVYNSVDMYDPNMGIFVPFTPMLQARAEHGAVTLADGRVLVVGGSIANNPALVGTASAEIFDMATGQWTATGSMNAPRWRVLARLLPDGRVFVIAKDGTGEPAFAEVYDPQTGTFTKTGNMLTLSGWHGLVVLADGRVLKLGGYGDTGGGVYGYLNKAEVWSPVTNQWTATGNLIEARQEVKPVLLADGRVLVAGGRNQSSLASAEIYDPATGTFSAAPAMPAAISPVDYAVGLPGGDVLLSGTFYNGLIRYNAQAGNWSVAGPKRLKSREGTATVLNDGTLLLAGGTEQNAASNYAELFEPACQTQSLEAIPGVINLPSDGGSASLTLSGAAGCHFEVAGTWPGWLQAGAPNPQQVPPSGYAAVGFATTSGNNSLTPRSATFYVGNNLVTVTQAASTSCTSQPTLSGTFSYAATASSGTLNVNASAACPWTLTGMPAWFTLSSASGTGSAAVNYNVAVNTGAARTGGIAVVAQGVSNSYTLTQSAPASCPTAPVLSPTNVSLAAAGGSTTISVSAAATCTWTASVPSWAAITSASSGTGNGSFTFSVPANTTTSTRSGSGSVQGPGVASTFNVNQAASGSGCTTPAAQPINSGVPVNGNLLANACSYGLRGSGYYTDRYSFNATPGNKVTITLNSSAFDTYVFLLDPSGKQLTFNDDSGGSTNSRIPANSGTFTLPAGAAGSYSIQVTSYSTGKTGAYSLNLSVTP</sequence>
<dbReference type="EMBL" id="FWXD01000004">
    <property type="protein sequence ID" value="SMC20157.1"/>
    <property type="molecule type" value="Genomic_DNA"/>
</dbReference>
<dbReference type="InterPro" id="IPR011043">
    <property type="entry name" value="Gal_Oxase/kelch_b-propeller"/>
</dbReference>
<evidence type="ECO:0000259" key="4">
    <source>
        <dbReference type="Pfam" id="PF04151"/>
    </source>
</evidence>
<evidence type="ECO:0000256" key="2">
    <source>
        <dbReference type="ARBA" id="ARBA00022737"/>
    </source>
</evidence>